<dbReference type="Proteomes" id="UP001419084">
    <property type="component" value="Unassembled WGS sequence"/>
</dbReference>
<dbReference type="EMBL" id="BRPJ01000004">
    <property type="protein sequence ID" value="GLB28338.1"/>
    <property type="molecule type" value="Genomic_DNA"/>
</dbReference>
<keyword evidence="2" id="KW-1185">Reference proteome</keyword>
<organism evidence="1 2">
    <name type="scientific">Lacrimispora amygdalina</name>
    <dbReference type="NCBI Taxonomy" id="253257"/>
    <lineage>
        <taxon>Bacteria</taxon>
        <taxon>Bacillati</taxon>
        <taxon>Bacillota</taxon>
        <taxon>Clostridia</taxon>
        <taxon>Lachnospirales</taxon>
        <taxon>Lachnospiraceae</taxon>
        <taxon>Lacrimispora</taxon>
    </lineage>
</organism>
<sequence length="44" mass="5052">MVQIGEQIEEWERGKNTLADGWGINNNSYTDPSEALLHENHIKL</sequence>
<protein>
    <submittedName>
        <fullName evidence="1">Uncharacterized protein</fullName>
    </submittedName>
</protein>
<dbReference type="RefSeq" id="WP_278335940.1">
    <property type="nucleotide sequence ID" value="NZ_BRPJ01000004.1"/>
</dbReference>
<proteinExistence type="predicted"/>
<evidence type="ECO:0000313" key="2">
    <source>
        <dbReference type="Proteomes" id="UP001419084"/>
    </source>
</evidence>
<accession>A0ABQ5M040</accession>
<evidence type="ECO:0000313" key="1">
    <source>
        <dbReference type="EMBL" id="GLB28338.1"/>
    </source>
</evidence>
<reference evidence="1 2" key="1">
    <citation type="journal article" date="2024" name="Int. J. Syst. Evol. Microbiol.">
        <title>Lacrimispora brassicae sp. nov. isolated from fermented cabbage, and proposal of Clostridium indicum Gundawar et al. 2019 and Clostridium methoxybenzovorans Mechichi et al. 1999 as heterotypic synonyms of Lacrimispora amygdalina (Parshina et al. 2003) Haas and Blanchard 2020 and Lacrimispora indolis (McClung and McCoy 1957) Haas and Blanchard 2020, respectively.</title>
        <authorList>
            <person name="Kobayashi H."/>
            <person name="Tanizawa Y."/>
            <person name="Sakamoto M."/>
            <person name="Ohkuma M."/>
            <person name="Tohno M."/>
        </authorList>
    </citation>
    <scope>NUCLEOTIDE SEQUENCE [LARGE SCALE GENOMIC DNA]</scope>
    <source>
        <strain evidence="1 2">DSM 12857</strain>
    </source>
</reference>
<gene>
    <name evidence="1" type="ORF">LAD12857_02610</name>
</gene>
<comment type="caution">
    <text evidence="1">The sequence shown here is derived from an EMBL/GenBank/DDBJ whole genome shotgun (WGS) entry which is preliminary data.</text>
</comment>
<name>A0ABQ5M040_9FIRM</name>